<dbReference type="PANTHER" id="PTHR42961">
    <property type="entry name" value="IRON-SULFUR PROTEIN NUBPL"/>
    <property type="match status" value="1"/>
</dbReference>
<comment type="similarity">
    <text evidence="1">In the N-terminal section; belongs to the MIP18 family.</text>
</comment>
<dbReference type="GO" id="GO:0016226">
    <property type="term" value="P:iron-sulfur cluster assembly"/>
    <property type="evidence" value="ECO:0007669"/>
    <property type="project" value="InterPro"/>
</dbReference>
<dbReference type="PANTHER" id="PTHR42961:SF2">
    <property type="entry name" value="IRON-SULFUR PROTEIN NUBPL"/>
    <property type="match status" value="1"/>
</dbReference>
<evidence type="ECO:0000313" key="11">
    <source>
        <dbReference type="Proteomes" id="UP000179157"/>
    </source>
</evidence>
<keyword evidence="3 8" id="KW-0479">Metal-binding</keyword>
<dbReference type="Pfam" id="PF01883">
    <property type="entry name" value="FeS_assembly_P"/>
    <property type="match status" value="1"/>
</dbReference>
<evidence type="ECO:0000256" key="6">
    <source>
        <dbReference type="ARBA" id="ARBA00023004"/>
    </source>
</evidence>
<dbReference type="Gene3D" id="3.30.300.130">
    <property type="entry name" value="Fe-S cluster assembly (FSCA)"/>
    <property type="match status" value="1"/>
</dbReference>
<evidence type="ECO:0000259" key="9">
    <source>
        <dbReference type="Pfam" id="PF01883"/>
    </source>
</evidence>
<evidence type="ECO:0000256" key="3">
    <source>
        <dbReference type="ARBA" id="ARBA00022723"/>
    </source>
</evidence>
<dbReference type="AlphaFoldDB" id="A0A1F5UWC9"/>
<organism evidence="10 11">
    <name type="scientific">Fraserbacteria sp. (strain RBG_16_55_9)</name>
    <dbReference type="NCBI Taxonomy" id="1817864"/>
    <lineage>
        <taxon>Bacteria</taxon>
        <taxon>Candidatus Fraseribacteriota</taxon>
    </lineage>
</organism>
<dbReference type="EMBL" id="MFGX01000056">
    <property type="protein sequence ID" value="OGF55473.1"/>
    <property type="molecule type" value="Genomic_DNA"/>
</dbReference>
<evidence type="ECO:0000256" key="2">
    <source>
        <dbReference type="ARBA" id="ARBA00008205"/>
    </source>
</evidence>
<comment type="similarity">
    <text evidence="8">Belongs to the Mrp/NBP35 ATP-binding proteins family.</text>
</comment>
<dbReference type="CDD" id="cd02037">
    <property type="entry name" value="Mrp_NBP35"/>
    <property type="match status" value="1"/>
</dbReference>
<dbReference type="Proteomes" id="UP000179157">
    <property type="component" value="Unassembled WGS sequence"/>
</dbReference>
<dbReference type="InterPro" id="IPR002744">
    <property type="entry name" value="MIP18-like"/>
</dbReference>
<proteinExistence type="inferred from homology"/>
<dbReference type="HAMAP" id="MF_02040">
    <property type="entry name" value="Mrp_NBP35"/>
    <property type="match status" value="1"/>
</dbReference>
<reference evidence="10 11" key="1">
    <citation type="journal article" date="2016" name="Nat. Commun.">
        <title>Thousands of microbial genomes shed light on interconnected biogeochemical processes in an aquifer system.</title>
        <authorList>
            <person name="Anantharaman K."/>
            <person name="Brown C.T."/>
            <person name="Hug L.A."/>
            <person name="Sharon I."/>
            <person name="Castelle C.J."/>
            <person name="Probst A.J."/>
            <person name="Thomas B.C."/>
            <person name="Singh A."/>
            <person name="Wilkins M.J."/>
            <person name="Karaoz U."/>
            <person name="Brodie E.L."/>
            <person name="Williams K.H."/>
            <person name="Hubbard S.S."/>
            <person name="Banfield J.F."/>
        </authorList>
    </citation>
    <scope>NUCLEOTIDE SEQUENCE [LARGE SCALE GENOMIC DNA]</scope>
    <source>
        <strain evidence="11">RBG_16_55_9</strain>
    </source>
</reference>
<dbReference type="GO" id="GO:0005524">
    <property type="term" value="F:ATP binding"/>
    <property type="evidence" value="ECO:0007669"/>
    <property type="project" value="UniProtKB-UniRule"/>
</dbReference>
<sequence length="356" mass="38452">MSSLEERIREALQNILLPKLDRSLIEAGMLERIEVSGGQVRILLHFKPAYASKSQLRQWVSEHVSQIPGVSSVEIEFTQEATSHAGSPQRTVPPEARTARRVELASVKEIVAIFSGKGGVGKSTVSVNLAVALAQAGARVGLFDGDVHGPNIPNLLGIDERPVVAQGKIKPIEKYGLKAISLGLLVEPEEALIWRGPMITKAINELLSGVDWGELDYIVIDLPPGTGDAQLGLAQDVELSGSIAITTPQEVSLADVRRGITTFKRLEVPLWGIVENMSYFSCPHCGKPTDIFGSGGGEREARRQGVPLLASIPLDPQVREGGDQGMPIVKSAPDSPASQEFRKIAQYLLQKQRQTI</sequence>
<dbReference type="GO" id="GO:0016887">
    <property type="term" value="F:ATP hydrolysis activity"/>
    <property type="evidence" value="ECO:0007669"/>
    <property type="project" value="UniProtKB-UniRule"/>
</dbReference>
<dbReference type="InterPro" id="IPR033756">
    <property type="entry name" value="YlxH/NBP35"/>
</dbReference>
<dbReference type="GO" id="GO:0051539">
    <property type="term" value="F:4 iron, 4 sulfur cluster binding"/>
    <property type="evidence" value="ECO:0007669"/>
    <property type="project" value="TreeGrafter"/>
</dbReference>
<dbReference type="SUPFAM" id="SSF117916">
    <property type="entry name" value="Fe-S cluster assembly (FSCA) domain-like"/>
    <property type="match status" value="1"/>
</dbReference>
<dbReference type="Gene3D" id="3.40.50.300">
    <property type="entry name" value="P-loop containing nucleotide triphosphate hydrolases"/>
    <property type="match status" value="1"/>
</dbReference>
<evidence type="ECO:0000313" key="10">
    <source>
        <dbReference type="EMBL" id="OGF55473.1"/>
    </source>
</evidence>
<dbReference type="FunFam" id="3.40.50.300:FF:001119">
    <property type="entry name" value="Iron-sulfur cluster carrier protein"/>
    <property type="match status" value="1"/>
</dbReference>
<dbReference type="InterPro" id="IPR034904">
    <property type="entry name" value="FSCA_dom_sf"/>
</dbReference>
<accession>A0A1F5UWC9</accession>
<protein>
    <recommendedName>
        <fullName evidence="8">Iron-sulfur cluster carrier protein</fullName>
    </recommendedName>
</protein>
<comment type="caution">
    <text evidence="10">The sequence shown here is derived from an EMBL/GenBank/DDBJ whole genome shotgun (WGS) entry which is preliminary data.</text>
</comment>
<comment type="similarity">
    <text evidence="2">In the C-terminal section; belongs to the Mrp/NBP35 ATP-binding proteins family.</text>
</comment>
<keyword evidence="6 8" id="KW-0408">Iron</keyword>
<evidence type="ECO:0000256" key="1">
    <source>
        <dbReference type="ARBA" id="ARBA00007352"/>
    </source>
</evidence>
<dbReference type="GO" id="GO:0140663">
    <property type="term" value="F:ATP-dependent FeS chaperone activity"/>
    <property type="evidence" value="ECO:0007669"/>
    <property type="project" value="InterPro"/>
</dbReference>
<dbReference type="Pfam" id="PF10609">
    <property type="entry name" value="ParA"/>
    <property type="match status" value="1"/>
</dbReference>
<comment type="function">
    <text evidence="8">Binds and transfers iron-sulfur (Fe-S) clusters to target apoproteins. Can hydrolyze ATP.</text>
</comment>
<evidence type="ECO:0000256" key="5">
    <source>
        <dbReference type="ARBA" id="ARBA00022840"/>
    </source>
</evidence>
<evidence type="ECO:0000256" key="7">
    <source>
        <dbReference type="ARBA" id="ARBA00023014"/>
    </source>
</evidence>
<feature type="domain" description="MIP18 family-like" evidence="9">
    <location>
        <begin position="5"/>
        <end position="75"/>
    </location>
</feature>
<evidence type="ECO:0000256" key="8">
    <source>
        <dbReference type="HAMAP-Rule" id="MF_02040"/>
    </source>
</evidence>
<name>A0A1F5UWC9_FRAXR</name>
<dbReference type="InterPro" id="IPR000808">
    <property type="entry name" value="Mrp-like_CS"/>
</dbReference>
<comment type="subunit">
    <text evidence="8">Homodimer.</text>
</comment>
<dbReference type="GO" id="GO:0046872">
    <property type="term" value="F:metal ion binding"/>
    <property type="evidence" value="ECO:0007669"/>
    <property type="project" value="UniProtKB-KW"/>
</dbReference>
<dbReference type="STRING" id="1817864.A2Z21_06650"/>
<dbReference type="InterPro" id="IPR044304">
    <property type="entry name" value="NUBPL-like"/>
</dbReference>
<dbReference type="InterPro" id="IPR019591">
    <property type="entry name" value="Mrp/NBP35_ATP-bd"/>
</dbReference>
<gene>
    <name evidence="10" type="ORF">A2Z21_06650</name>
</gene>
<dbReference type="PROSITE" id="PS01215">
    <property type="entry name" value="MRP"/>
    <property type="match status" value="1"/>
</dbReference>
<feature type="binding site" evidence="8">
    <location>
        <begin position="116"/>
        <end position="123"/>
    </location>
    <ligand>
        <name>ATP</name>
        <dbReference type="ChEBI" id="CHEBI:30616"/>
    </ligand>
</feature>
<keyword evidence="8" id="KW-0378">Hydrolase</keyword>
<dbReference type="InterPro" id="IPR027417">
    <property type="entry name" value="P-loop_NTPase"/>
</dbReference>
<keyword evidence="5 8" id="KW-0067">ATP-binding</keyword>
<dbReference type="SUPFAM" id="SSF52540">
    <property type="entry name" value="P-loop containing nucleoside triphosphate hydrolases"/>
    <property type="match status" value="1"/>
</dbReference>
<keyword evidence="4 8" id="KW-0547">Nucleotide-binding</keyword>
<keyword evidence="7 8" id="KW-0411">Iron-sulfur</keyword>
<evidence type="ECO:0000256" key="4">
    <source>
        <dbReference type="ARBA" id="ARBA00022741"/>
    </source>
</evidence>